<protein>
    <submittedName>
        <fullName evidence="1">Uncharacterized protein</fullName>
    </submittedName>
</protein>
<dbReference type="GO" id="GO:0031124">
    <property type="term" value="P:mRNA 3'-end processing"/>
    <property type="evidence" value="ECO:0007669"/>
    <property type="project" value="InterPro"/>
</dbReference>
<proteinExistence type="predicted"/>
<dbReference type="Gene3D" id="3.90.79.10">
    <property type="entry name" value="Nucleoside Triphosphate Pyrophosphohydrolase"/>
    <property type="match status" value="1"/>
</dbReference>
<keyword evidence="2" id="KW-1185">Reference proteome</keyword>
<reference evidence="1" key="1">
    <citation type="journal article" date="2019" name="Environ. Microbiol.">
        <title>Fungal ecological strategies reflected in gene transcription - a case study of two litter decomposers.</title>
        <authorList>
            <person name="Barbi F."/>
            <person name="Kohler A."/>
            <person name="Barry K."/>
            <person name="Baskaran P."/>
            <person name="Daum C."/>
            <person name="Fauchery L."/>
            <person name="Ihrmark K."/>
            <person name="Kuo A."/>
            <person name="LaButti K."/>
            <person name="Lipzen A."/>
            <person name="Morin E."/>
            <person name="Grigoriev I.V."/>
            <person name="Henrissat B."/>
            <person name="Lindahl B."/>
            <person name="Martin F."/>
        </authorList>
    </citation>
    <scope>NUCLEOTIDE SEQUENCE</scope>
    <source>
        <strain evidence="1">JB14</strain>
    </source>
</reference>
<dbReference type="OrthoDB" id="277288at2759"/>
<dbReference type="GO" id="GO:0003729">
    <property type="term" value="F:mRNA binding"/>
    <property type="evidence" value="ECO:0007669"/>
    <property type="project" value="InterPro"/>
</dbReference>
<dbReference type="Pfam" id="PF13869">
    <property type="entry name" value="NUDIX_2"/>
    <property type="match status" value="1"/>
</dbReference>
<accession>A0A6A4GV99</accession>
<evidence type="ECO:0000313" key="1">
    <source>
        <dbReference type="EMBL" id="KAE9389698.1"/>
    </source>
</evidence>
<dbReference type="GO" id="GO:0005849">
    <property type="term" value="C:mRNA cleavage factor complex"/>
    <property type="evidence" value="ECO:0007669"/>
    <property type="project" value="InterPro"/>
</dbReference>
<name>A0A6A4GV99_9AGAR</name>
<gene>
    <name evidence="1" type="ORF">BT96DRAFT_980618</name>
</gene>
<dbReference type="AlphaFoldDB" id="A0A6A4GV99"/>
<evidence type="ECO:0000313" key="2">
    <source>
        <dbReference type="Proteomes" id="UP000799118"/>
    </source>
</evidence>
<sequence length="184" mass="21500">MSLYQKLPESFLHVHASYSQTYNVTKSHSKRIFPLRMRFSNYPRFFLLLFRIRFLPNFKIADNFSHPGDYLKPSEDEIEDLKRRLDDRLAPPPESREFCPTRYANSLNRSTTSTTIGKSAIVLWWHPDFETFMDPFVPAHITKPKECKKLFLVQMPEKILGAEEHETPCYSFVLLSLLALGLGV</sequence>
<dbReference type="PANTHER" id="PTHR13047">
    <property type="entry name" value="PRE-MRNA CLEAVAGE FACTOR IM, 25KD SUBUNIT"/>
    <property type="match status" value="1"/>
</dbReference>
<dbReference type="Proteomes" id="UP000799118">
    <property type="component" value="Unassembled WGS sequence"/>
</dbReference>
<dbReference type="InterPro" id="IPR016706">
    <property type="entry name" value="Cleav_polyA_spec_factor_su5"/>
</dbReference>
<organism evidence="1 2">
    <name type="scientific">Gymnopus androsaceus JB14</name>
    <dbReference type="NCBI Taxonomy" id="1447944"/>
    <lineage>
        <taxon>Eukaryota</taxon>
        <taxon>Fungi</taxon>
        <taxon>Dikarya</taxon>
        <taxon>Basidiomycota</taxon>
        <taxon>Agaricomycotina</taxon>
        <taxon>Agaricomycetes</taxon>
        <taxon>Agaricomycetidae</taxon>
        <taxon>Agaricales</taxon>
        <taxon>Marasmiineae</taxon>
        <taxon>Omphalotaceae</taxon>
        <taxon>Gymnopus</taxon>
    </lineage>
</organism>
<dbReference type="EMBL" id="ML769686">
    <property type="protein sequence ID" value="KAE9389698.1"/>
    <property type="molecule type" value="Genomic_DNA"/>
</dbReference>